<evidence type="ECO:0000313" key="3">
    <source>
        <dbReference type="Proteomes" id="UP000002350"/>
    </source>
</evidence>
<accession>D4ZBP1</accession>
<feature type="transmembrane region" description="Helical" evidence="1">
    <location>
        <begin position="27"/>
        <end position="52"/>
    </location>
</feature>
<dbReference type="eggNOG" id="ENOG5031IFA">
    <property type="taxonomic scope" value="Bacteria"/>
</dbReference>
<organism evidence="2 3">
    <name type="scientific">Shewanella violacea (strain JCM 10179 / CIP 106290 / LMG 19151 / DSS12)</name>
    <dbReference type="NCBI Taxonomy" id="637905"/>
    <lineage>
        <taxon>Bacteria</taxon>
        <taxon>Pseudomonadati</taxon>
        <taxon>Pseudomonadota</taxon>
        <taxon>Gammaproteobacteria</taxon>
        <taxon>Alteromonadales</taxon>
        <taxon>Shewanellaceae</taxon>
        <taxon>Shewanella</taxon>
    </lineage>
</organism>
<name>D4ZBP1_SHEVD</name>
<dbReference type="AlphaFoldDB" id="D4ZBP1"/>
<sequence>MGDTGVLLSSSDGIFILKLFTNQTGNLWTVLVFTILTLFCLTQNSGILKLLLAAKSVPETSAVTMIASSIDISDSVAEQALDSPKHTGLGFKKCELSEKSMRVCMDLTDSFPLLVLLVLLFSLPLFPLISLLVKSIPSPSHLAKPRRIHLSLCRFQE</sequence>
<dbReference type="Proteomes" id="UP000002350">
    <property type="component" value="Chromosome"/>
</dbReference>
<keyword evidence="3" id="KW-1185">Reference proteome</keyword>
<feature type="transmembrane region" description="Helical" evidence="1">
    <location>
        <begin position="111"/>
        <end position="133"/>
    </location>
</feature>
<protein>
    <submittedName>
        <fullName evidence="2">Uncharacterized protein</fullName>
    </submittedName>
</protein>
<dbReference type="STRING" id="637905.SVI_3465"/>
<evidence type="ECO:0000313" key="2">
    <source>
        <dbReference type="EMBL" id="BAJ03436.1"/>
    </source>
</evidence>
<keyword evidence="1" id="KW-0812">Transmembrane</keyword>
<dbReference type="KEGG" id="svo:SVI_3465"/>
<reference evidence="3" key="1">
    <citation type="journal article" date="2010" name="Mol. Biosyst.">
        <title>Complete genome sequence and comparative analysis of Shewanella violacea, a psychrophilic and piezophilic bacterium from deep sea floor sediments.</title>
        <authorList>
            <person name="Aono E."/>
            <person name="Baba T."/>
            <person name="Ara T."/>
            <person name="Nishi T."/>
            <person name="Nakamichi T."/>
            <person name="Inamoto E."/>
            <person name="Toyonaga H."/>
            <person name="Hasegawa M."/>
            <person name="Takai Y."/>
            <person name="Okumura Y."/>
            <person name="Baba M."/>
            <person name="Tomita M."/>
            <person name="Kato C."/>
            <person name="Oshima T."/>
            <person name="Nakasone K."/>
            <person name="Mori H."/>
        </authorList>
    </citation>
    <scope>NUCLEOTIDE SEQUENCE [LARGE SCALE GENOMIC DNA]</scope>
    <source>
        <strain evidence="3">JCM 10179 / CIP 106290 / LMG 19151 / DSS12</strain>
    </source>
</reference>
<dbReference type="HOGENOM" id="CLU_1814496_0_0_6"/>
<keyword evidence="1" id="KW-0472">Membrane</keyword>
<dbReference type="EMBL" id="AP011177">
    <property type="protein sequence ID" value="BAJ03436.1"/>
    <property type="molecule type" value="Genomic_DNA"/>
</dbReference>
<gene>
    <name evidence="2" type="ordered locus">SVI_3465</name>
</gene>
<proteinExistence type="predicted"/>
<evidence type="ECO:0000256" key="1">
    <source>
        <dbReference type="SAM" id="Phobius"/>
    </source>
</evidence>
<keyword evidence="1" id="KW-1133">Transmembrane helix</keyword>